<evidence type="ECO:0000313" key="1">
    <source>
        <dbReference type="EMBL" id="ANS52292.1"/>
    </source>
</evidence>
<evidence type="ECO:0000313" key="2">
    <source>
        <dbReference type="Proteomes" id="UP000092743"/>
    </source>
</evidence>
<geneLocation type="plasmid" evidence="1 2">
    <name>p109822</name>
</geneLocation>
<dbReference type="Proteomes" id="UP000092743">
    <property type="component" value="Plasmid p109822"/>
</dbReference>
<name>A0A9W3X4F4_BACTU</name>
<reference evidence="1 2" key="1">
    <citation type="submission" date="2016-04" db="EMBL/GenBank/DDBJ databases">
        <title>High quality genome of the nematocidal Bacillus thuringiensis MYBT18246.</title>
        <authorList>
            <person name="Hollensteiner J."/>
            <person name="Poehlein A."/>
            <person name="Sproeer C."/>
            <person name="Bunk B."/>
            <person name="Rosenstiel P."/>
            <person name="Schulenburg H."/>
            <person name="Liesegang H."/>
        </authorList>
    </citation>
    <scope>NUCLEOTIDE SEQUENCE [LARGE SCALE GENOMIC DNA]</scope>
    <source>
        <strain evidence="1 2">MYBT18246</strain>
        <plasmid evidence="1 2">p109822</plasmid>
    </source>
</reference>
<dbReference type="AlphaFoldDB" id="A0A9W3X4F4"/>
<dbReference type="EMBL" id="CP015355">
    <property type="protein sequence ID" value="ANS52292.1"/>
    <property type="molecule type" value="Genomic_DNA"/>
</dbReference>
<sequence>MYESSVEKLEQIINQLGNFKEKKLRNRLIQKIIVLRRN</sequence>
<keyword evidence="1" id="KW-0614">Plasmid</keyword>
<organism evidence="1 2">
    <name type="scientific">Bacillus thuringiensis</name>
    <dbReference type="NCBI Taxonomy" id="1428"/>
    <lineage>
        <taxon>Bacteria</taxon>
        <taxon>Bacillati</taxon>
        <taxon>Bacillota</taxon>
        <taxon>Bacilli</taxon>
        <taxon>Bacillales</taxon>
        <taxon>Bacillaceae</taxon>
        <taxon>Bacillus</taxon>
        <taxon>Bacillus cereus group</taxon>
    </lineage>
</organism>
<accession>A0A9W3X4F4</accession>
<protein>
    <submittedName>
        <fullName evidence="1">Uncharacterized protein</fullName>
    </submittedName>
</protein>
<gene>
    <name evidence="1" type="ORF">BT246_70010</name>
</gene>
<proteinExistence type="predicted"/>